<feature type="compositionally biased region" description="Polar residues" evidence="1">
    <location>
        <begin position="52"/>
        <end position="68"/>
    </location>
</feature>
<evidence type="ECO:0000256" key="1">
    <source>
        <dbReference type="SAM" id="MobiDB-lite"/>
    </source>
</evidence>
<feature type="region of interest" description="Disordered" evidence="1">
    <location>
        <begin position="1"/>
        <end position="24"/>
    </location>
</feature>
<dbReference type="EMBL" id="JACGWN010000009">
    <property type="protein sequence ID" value="KAL0434160.1"/>
    <property type="molecule type" value="Genomic_DNA"/>
</dbReference>
<proteinExistence type="predicted"/>
<reference evidence="2" key="2">
    <citation type="journal article" date="2024" name="Plant">
        <title>Genomic evolution and insights into agronomic trait innovations of Sesamum species.</title>
        <authorList>
            <person name="Miao H."/>
            <person name="Wang L."/>
            <person name="Qu L."/>
            <person name="Liu H."/>
            <person name="Sun Y."/>
            <person name="Le M."/>
            <person name="Wang Q."/>
            <person name="Wei S."/>
            <person name="Zheng Y."/>
            <person name="Lin W."/>
            <person name="Duan Y."/>
            <person name="Cao H."/>
            <person name="Xiong S."/>
            <person name="Wang X."/>
            <person name="Wei L."/>
            <person name="Li C."/>
            <person name="Ma Q."/>
            <person name="Ju M."/>
            <person name="Zhao R."/>
            <person name="Li G."/>
            <person name="Mu C."/>
            <person name="Tian Q."/>
            <person name="Mei H."/>
            <person name="Zhang T."/>
            <person name="Gao T."/>
            <person name="Zhang H."/>
        </authorList>
    </citation>
    <scope>NUCLEOTIDE SEQUENCE</scope>
    <source>
        <strain evidence="2">KEN1</strain>
    </source>
</reference>
<name>A0AAW2W1I2_9LAMI</name>
<gene>
    <name evidence="2" type="ORF">Slati_2750300</name>
</gene>
<organism evidence="2">
    <name type="scientific">Sesamum latifolium</name>
    <dbReference type="NCBI Taxonomy" id="2727402"/>
    <lineage>
        <taxon>Eukaryota</taxon>
        <taxon>Viridiplantae</taxon>
        <taxon>Streptophyta</taxon>
        <taxon>Embryophyta</taxon>
        <taxon>Tracheophyta</taxon>
        <taxon>Spermatophyta</taxon>
        <taxon>Magnoliopsida</taxon>
        <taxon>eudicotyledons</taxon>
        <taxon>Gunneridae</taxon>
        <taxon>Pentapetalae</taxon>
        <taxon>asterids</taxon>
        <taxon>lamiids</taxon>
        <taxon>Lamiales</taxon>
        <taxon>Pedaliaceae</taxon>
        <taxon>Sesamum</taxon>
    </lineage>
</organism>
<feature type="region of interest" description="Disordered" evidence="1">
    <location>
        <begin position="52"/>
        <end position="89"/>
    </location>
</feature>
<comment type="caution">
    <text evidence="2">The sequence shown here is derived from an EMBL/GenBank/DDBJ whole genome shotgun (WGS) entry which is preliminary data.</text>
</comment>
<sequence>MENPPVREPRRAAPGIHPAEARASTGSLIEALASTSNMAEVPASTRYPVGATTSTSLLAKDSASTSRTVEAAPTPRPEALSPLLRTRLS</sequence>
<dbReference type="AlphaFoldDB" id="A0AAW2W1I2"/>
<reference evidence="2" key="1">
    <citation type="submission" date="2020-06" db="EMBL/GenBank/DDBJ databases">
        <authorList>
            <person name="Li T."/>
            <person name="Hu X."/>
            <person name="Zhang T."/>
            <person name="Song X."/>
            <person name="Zhang H."/>
            <person name="Dai N."/>
            <person name="Sheng W."/>
            <person name="Hou X."/>
            <person name="Wei L."/>
        </authorList>
    </citation>
    <scope>NUCLEOTIDE SEQUENCE</scope>
    <source>
        <strain evidence="2">KEN1</strain>
        <tissue evidence="2">Leaf</tissue>
    </source>
</reference>
<accession>A0AAW2W1I2</accession>
<feature type="compositionally biased region" description="Basic and acidic residues" evidence="1">
    <location>
        <begin position="1"/>
        <end position="11"/>
    </location>
</feature>
<evidence type="ECO:0000313" key="2">
    <source>
        <dbReference type="EMBL" id="KAL0434160.1"/>
    </source>
</evidence>
<protein>
    <submittedName>
        <fullName evidence="2">Uncharacterized protein</fullName>
    </submittedName>
</protein>